<dbReference type="InterPro" id="IPR032675">
    <property type="entry name" value="LRR_dom_sf"/>
</dbReference>
<dbReference type="Proteomes" id="UP000829720">
    <property type="component" value="Unassembled WGS sequence"/>
</dbReference>
<organism evidence="5 6">
    <name type="scientific">Albula goreensis</name>
    <dbReference type="NCBI Taxonomy" id="1534307"/>
    <lineage>
        <taxon>Eukaryota</taxon>
        <taxon>Metazoa</taxon>
        <taxon>Chordata</taxon>
        <taxon>Craniata</taxon>
        <taxon>Vertebrata</taxon>
        <taxon>Euteleostomi</taxon>
        <taxon>Actinopterygii</taxon>
        <taxon>Neopterygii</taxon>
        <taxon>Teleostei</taxon>
        <taxon>Albuliformes</taxon>
        <taxon>Albulidae</taxon>
        <taxon>Albula</taxon>
    </lineage>
</organism>
<accession>A0A8T3CI65</accession>
<keyword evidence="6" id="KW-1185">Reference proteome</keyword>
<proteinExistence type="predicted"/>
<gene>
    <name evidence="5" type="ORF">AGOR_G00241580</name>
</gene>
<dbReference type="SUPFAM" id="SSF52058">
    <property type="entry name" value="L domain-like"/>
    <property type="match status" value="1"/>
</dbReference>
<dbReference type="OrthoDB" id="6149831at2759"/>
<dbReference type="GO" id="GO:0005737">
    <property type="term" value="C:cytoplasm"/>
    <property type="evidence" value="ECO:0007669"/>
    <property type="project" value="TreeGrafter"/>
</dbReference>
<dbReference type="Pfam" id="PF13855">
    <property type="entry name" value="LRR_8"/>
    <property type="match status" value="2"/>
</dbReference>
<keyword evidence="1" id="KW-0433">Leucine-rich repeat</keyword>
<dbReference type="SMART" id="SM00369">
    <property type="entry name" value="LRR_TYP"/>
    <property type="match status" value="5"/>
</dbReference>
<evidence type="ECO:0000256" key="3">
    <source>
        <dbReference type="SAM" id="MobiDB-lite"/>
    </source>
</evidence>
<dbReference type="FunFam" id="3.80.10.10:FF:000007">
    <property type="entry name" value="Leucine-rich repeat and calponin homology domain-containing protein 1 isoform 3"/>
    <property type="match status" value="1"/>
</dbReference>
<feature type="region of interest" description="Disordered" evidence="3">
    <location>
        <begin position="400"/>
        <end position="435"/>
    </location>
</feature>
<dbReference type="PANTHER" id="PTHR48051:SF44">
    <property type="entry name" value="LEUCINE RICH REPEATS AND CALPONIN HOMOLOGY DOMAIN CONTAINING 3"/>
    <property type="match status" value="1"/>
</dbReference>
<comment type="caution">
    <text evidence="5">The sequence shown here is derived from an EMBL/GenBank/DDBJ whole genome shotgun (WGS) entry which is preliminary data.</text>
</comment>
<dbReference type="SMART" id="SM00364">
    <property type="entry name" value="LRR_BAC"/>
    <property type="match status" value="5"/>
</dbReference>
<keyword evidence="2" id="KW-0677">Repeat</keyword>
<dbReference type="AlphaFoldDB" id="A0A8T3CI65"/>
<feature type="compositionally biased region" description="Polar residues" evidence="3">
    <location>
        <begin position="414"/>
        <end position="432"/>
    </location>
</feature>
<dbReference type="Gene3D" id="3.80.10.10">
    <property type="entry name" value="Ribonuclease Inhibitor"/>
    <property type="match status" value="1"/>
</dbReference>
<dbReference type="SUPFAM" id="SSF47576">
    <property type="entry name" value="Calponin-homology domain, CH-domain"/>
    <property type="match status" value="1"/>
</dbReference>
<dbReference type="EMBL" id="JAERUA010000024">
    <property type="protein sequence ID" value="KAI1883082.1"/>
    <property type="molecule type" value="Genomic_DNA"/>
</dbReference>
<reference evidence="5" key="1">
    <citation type="submission" date="2021-01" db="EMBL/GenBank/DDBJ databases">
        <authorList>
            <person name="Zahm M."/>
            <person name="Roques C."/>
            <person name="Cabau C."/>
            <person name="Klopp C."/>
            <person name="Donnadieu C."/>
            <person name="Jouanno E."/>
            <person name="Lampietro C."/>
            <person name="Louis A."/>
            <person name="Herpin A."/>
            <person name="Echchiki A."/>
            <person name="Berthelot C."/>
            <person name="Parey E."/>
            <person name="Roest-Crollius H."/>
            <person name="Braasch I."/>
            <person name="Postlethwait J."/>
            <person name="Bobe J."/>
            <person name="Montfort J."/>
            <person name="Bouchez O."/>
            <person name="Begum T."/>
            <person name="Mejri S."/>
            <person name="Adams A."/>
            <person name="Chen W.-J."/>
            <person name="Guiguen Y."/>
        </authorList>
    </citation>
    <scope>NUCLEOTIDE SEQUENCE</scope>
    <source>
        <tissue evidence="5">Blood</tissue>
    </source>
</reference>
<dbReference type="PROSITE" id="PS50021">
    <property type="entry name" value="CH"/>
    <property type="match status" value="1"/>
</dbReference>
<sequence length="685" mass="74424">MAAAVLLAAESPGPSYAVGSAGEVIVSGNGLGAAGPASWNRALDRALDEAAATGCLNLSGRKLKEFPRSAANHDLSDTTRADLSRNRLGELPVEVCMFVSLENLNLYQNCLRSLPESLINLQALTYLNISRNQLSSVPAHVCSLPLKVLIACNNKLVSLPEELGQLRQLTELDVSCNEIQMLPPQIGQLEALRDLNIRRNHLACLPPELAELPLVRLDFSCNKVTSIPVCYRNLRHLQSIMLDNNPLQSPPAQICIKGKIHIFKYLNVEACKTAPNLPDFDSRPLTFGSSAEMLYPGRSYGALDSGFNSVDSGDKRWSGNEPSEELAELPLRVAEITKDNRHRGRSGVTVSNGSEAESEQIDFIDSSCLEDVDEGRSRRAESASLSSQFMAYIERRISRERSPVKSRDTRMDDSSVTGALSRSFQNGGNMSPSVGHKQRSVVLAAGTGAAGLEHVRREAQLAAMQYEEERHRGRQFQKEPILTYAKLKAAQNPSKLNPTENENTYPSRRSTHTDDSALFMQSEDRSPLSSGSSGSPSALQSPSSSGPLAAPSCRGPSPRPNSFLFRMGQREDARRADGGVTKAECEEAASPPAPGLEGEEAELVEQLRKNIESRLKVSLPSDLGAALTDGVVLCHLANHVRPRSVPSIHVPSPAVPKLTMAKCRRNVENFLEACRRLGVPQSCQP</sequence>
<dbReference type="InterPro" id="IPR001611">
    <property type="entry name" value="Leu-rich_rpt"/>
</dbReference>
<feature type="compositionally biased region" description="Polar residues" evidence="3">
    <location>
        <begin position="491"/>
        <end position="508"/>
    </location>
</feature>
<dbReference type="InterPro" id="IPR001715">
    <property type="entry name" value="CH_dom"/>
</dbReference>
<evidence type="ECO:0000256" key="2">
    <source>
        <dbReference type="ARBA" id="ARBA00022737"/>
    </source>
</evidence>
<evidence type="ECO:0000256" key="1">
    <source>
        <dbReference type="ARBA" id="ARBA00022614"/>
    </source>
</evidence>
<dbReference type="Gene3D" id="1.10.418.10">
    <property type="entry name" value="Calponin-like domain"/>
    <property type="match status" value="1"/>
</dbReference>
<dbReference type="Pfam" id="PF00307">
    <property type="entry name" value="CH"/>
    <property type="match status" value="1"/>
</dbReference>
<dbReference type="InterPro" id="IPR003591">
    <property type="entry name" value="Leu-rich_rpt_typical-subtyp"/>
</dbReference>
<feature type="compositionally biased region" description="Basic and acidic residues" evidence="3">
    <location>
        <begin position="400"/>
        <end position="413"/>
    </location>
</feature>
<evidence type="ECO:0000259" key="4">
    <source>
        <dbReference type="PROSITE" id="PS50021"/>
    </source>
</evidence>
<feature type="region of interest" description="Disordered" evidence="3">
    <location>
        <begin position="488"/>
        <end position="597"/>
    </location>
</feature>
<evidence type="ECO:0000313" key="5">
    <source>
        <dbReference type="EMBL" id="KAI1883082.1"/>
    </source>
</evidence>
<dbReference type="PROSITE" id="PS51450">
    <property type="entry name" value="LRR"/>
    <property type="match status" value="1"/>
</dbReference>
<feature type="domain" description="Calponin-homology (CH)" evidence="4">
    <location>
        <begin position="597"/>
        <end position="685"/>
    </location>
</feature>
<dbReference type="InterPro" id="IPR036872">
    <property type="entry name" value="CH_dom_sf"/>
</dbReference>
<dbReference type="PANTHER" id="PTHR48051">
    <property type="match status" value="1"/>
</dbReference>
<feature type="compositionally biased region" description="Basic and acidic residues" evidence="3">
    <location>
        <begin position="568"/>
        <end position="577"/>
    </location>
</feature>
<dbReference type="InterPro" id="IPR050216">
    <property type="entry name" value="LRR_domain-containing"/>
</dbReference>
<name>A0A8T3CI65_9TELE</name>
<protein>
    <recommendedName>
        <fullName evidence="4">Calponin-homology (CH) domain-containing protein</fullName>
    </recommendedName>
</protein>
<evidence type="ECO:0000313" key="6">
    <source>
        <dbReference type="Proteomes" id="UP000829720"/>
    </source>
</evidence>
<feature type="compositionally biased region" description="Low complexity" evidence="3">
    <location>
        <begin position="527"/>
        <end position="552"/>
    </location>
</feature>